<evidence type="ECO:0000256" key="13">
    <source>
        <dbReference type="PIRSR" id="PIRSR001434-2"/>
    </source>
</evidence>
<dbReference type="AlphaFoldDB" id="A0A9X0R9T4"/>
<evidence type="ECO:0000256" key="9">
    <source>
        <dbReference type="ARBA" id="ARBA00023239"/>
    </source>
</evidence>
<dbReference type="PANTHER" id="PTHR43500:SF1">
    <property type="entry name" value="CYSTATHIONINE BETA-LYASE-RELATED"/>
    <property type="match status" value="1"/>
</dbReference>
<dbReference type="Pfam" id="PF01053">
    <property type="entry name" value="Cys_Met_Meta_PP"/>
    <property type="match status" value="1"/>
</dbReference>
<dbReference type="GO" id="GO:0009086">
    <property type="term" value="P:methionine biosynthetic process"/>
    <property type="evidence" value="ECO:0007669"/>
    <property type="project" value="UniProtKB-KW"/>
</dbReference>
<evidence type="ECO:0000256" key="7">
    <source>
        <dbReference type="ARBA" id="ARBA00022898"/>
    </source>
</evidence>
<accession>A0A9X0R9T4</accession>
<dbReference type="InterPro" id="IPR015424">
    <property type="entry name" value="PyrdxlP-dep_Trfase"/>
</dbReference>
<dbReference type="GO" id="GO:0047804">
    <property type="term" value="F:cysteine-S-conjugate beta-lyase activity"/>
    <property type="evidence" value="ECO:0007669"/>
    <property type="project" value="UniProtKB-EC"/>
</dbReference>
<comment type="caution">
    <text evidence="15">The sequence shown here is derived from an EMBL/GenBank/DDBJ whole genome shotgun (WGS) entry which is preliminary data.</text>
</comment>
<evidence type="ECO:0000313" key="15">
    <source>
        <dbReference type="EMBL" id="MBC5851081.1"/>
    </source>
</evidence>
<proteinExistence type="inferred from homology"/>
<comment type="subcellular location">
    <subcellularLocation>
        <location evidence="2">Cytoplasm</location>
    </subcellularLocation>
</comment>
<dbReference type="EC" id="4.4.1.13" evidence="4"/>
<comment type="catalytic activity">
    <reaction evidence="11">
        <text>L,L-cystathionine + H2O = L-homocysteine + pyruvate + NH4(+)</text>
        <dbReference type="Rhea" id="RHEA:13965"/>
        <dbReference type="ChEBI" id="CHEBI:15361"/>
        <dbReference type="ChEBI" id="CHEBI:15377"/>
        <dbReference type="ChEBI" id="CHEBI:28938"/>
        <dbReference type="ChEBI" id="CHEBI:58161"/>
        <dbReference type="ChEBI" id="CHEBI:58199"/>
    </reaction>
</comment>
<protein>
    <recommendedName>
        <fullName evidence="4">cysteine-S-conjugate beta-lyase</fullName>
        <ecNumber evidence="4">4.4.1.13</ecNumber>
    </recommendedName>
</protein>
<reference evidence="15" key="1">
    <citation type="submission" date="2020-08" db="EMBL/GenBank/DDBJ databases">
        <title>Genome Sequencing and Pan-Genome Analysis of Migratory bird Vibrio Strains, Inner Mongolia.</title>
        <authorList>
            <person name="Zheng L."/>
        </authorList>
    </citation>
    <scope>NUCLEOTIDE SEQUENCE</scope>
    <source>
        <strain evidence="15">M13F</strain>
    </source>
</reference>
<organism evidence="15 16">
    <name type="scientific">Vibrio metschnikovii</name>
    <dbReference type="NCBI Taxonomy" id="28172"/>
    <lineage>
        <taxon>Bacteria</taxon>
        <taxon>Pseudomonadati</taxon>
        <taxon>Pseudomonadota</taxon>
        <taxon>Gammaproteobacteria</taxon>
        <taxon>Vibrionales</taxon>
        <taxon>Vibrionaceae</taxon>
        <taxon>Vibrio</taxon>
    </lineage>
</organism>
<evidence type="ECO:0000256" key="1">
    <source>
        <dbReference type="ARBA" id="ARBA00001933"/>
    </source>
</evidence>
<evidence type="ECO:0000256" key="5">
    <source>
        <dbReference type="ARBA" id="ARBA00022490"/>
    </source>
</evidence>
<dbReference type="InterPro" id="IPR054542">
    <property type="entry name" value="Cys_met_metab_PP"/>
</dbReference>
<keyword evidence="9 15" id="KW-0456">Lyase</keyword>
<evidence type="ECO:0000313" key="16">
    <source>
        <dbReference type="Proteomes" id="UP000615796"/>
    </source>
</evidence>
<dbReference type="RefSeq" id="WP_187025887.1">
    <property type="nucleotide sequence ID" value="NZ_JACRUP010000004.1"/>
</dbReference>
<dbReference type="PROSITE" id="PS00868">
    <property type="entry name" value="CYS_MET_METAB_PP"/>
    <property type="match status" value="1"/>
</dbReference>
<dbReference type="PIRSF" id="PIRSF001434">
    <property type="entry name" value="CGS"/>
    <property type="match status" value="1"/>
</dbReference>
<dbReference type="GO" id="GO:0005737">
    <property type="term" value="C:cytoplasm"/>
    <property type="evidence" value="ECO:0007669"/>
    <property type="project" value="UniProtKB-SubCell"/>
</dbReference>
<sequence>MSHNKKTQLIAAGRDKKWTQGSVNPPVQRASTIVFDTVADKHHATVNRANKTLFYGRRGTTTHFAFQEAMSELEDGAGCALYPCGAAAISNAILAFVQSGDHLLMVDTCYEPTRDFCNTILKKFGVETTYYDPMIGEGISALIQPNTKILFTESPGSITMEIQDIPTLARIAHQHNIIVMMDNTWAAGIQFAALQHGVDISIQAATKYIVGHSDVMLGTAVAKAEYWDQLRENSYLMGQCISPDDAYLGLRGLRTLAVRLQQHQQNALAVANWLATHPLVDEVRHPAFASCPGHEFFQRDFTGGNGLFSFVLKTSYPRATTALLDGMQHFSMGYSWGGFESLILANEPKSFTQLRSVSRPNFDGTLIRLHIGLEAVEDLIADLEQGFARYQTVLDSRC</sequence>
<keyword evidence="6" id="KW-0028">Amino-acid biosynthesis</keyword>
<dbReference type="GO" id="GO:0019346">
    <property type="term" value="P:transsulfuration"/>
    <property type="evidence" value="ECO:0007669"/>
    <property type="project" value="InterPro"/>
</dbReference>
<feature type="modified residue" description="N6-(pyridoxal phosphate)lysine" evidence="13">
    <location>
        <position position="207"/>
    </location>
</feature>
<dbReference type="GO" id="GO:0030170">
    <property type="term" value="F:pyridoxal phosphate binding"/>
    <property type="evidence" value="ECO:0007669"/>
    <property type="project" value="InterPro"/>
</dbReference>
<dbReference type="InterPro" id="IPR006233">
    <property type="entry name" value="Cys_b_lyase_bac"/>
</dbReference>
<dbReference type="PANTHER" id="PTHR43500">
    <property type="entry name" value="CYSTATHIONINE BETA-LYASE-RELATED"/>
    <property type="match status" value="1"/>
</dbReference>
<dbReference type="CDD" id="cd00614">
    <property type="entry name" value="CGS_like"/>
    <property type="match status" value="1"/>
</dbReference>
<gene>
    <name evidence="15" type="ORF">H8Q88_08890</name>
</gene>
<evidence type="ECO:0000256" key="8">
    <source>
        <dbReference type="ARBA" id="ARBA00023167"/>
    </source>
</evidence>
<dbReference type="InterPro" id="IPR015421">
    <property type="entry name" value="PyrdxlP-dep_Trfase_major"/>
</dbReference>
<dbReference type="Gene3D" id="3.40.640.10">
    <property type="entry name" value="Type I PLP-dependent aspartate aminotransferase-like (Major domain)"/>
    <property type="match status" value="1"/>
</dbReference>
<dbReference type="NCBIfam" id="NF006538">
    <property type="entry name" value="PRK09028.1"/>
    <property type="match status" value="1"/>
</dbReference>
<evidence type="ECO:0000256" key="10">
    <source>
        <dbReference type="ARBA" id="ARBA00046315"/>
    </source>
</evidence>
<evidence type="ECO:0000256" key="14">
    <source>
        <dbReference type="RuleBase" id="RU362118"/>
    </source>
</evidence>
<keyword evidence="7 13" id="KW-0663">Pyridoxal phosphate</keyword>
<keyword evidence="5" id="KW-0963">Cytoplasm</keyword>
<dbReference type="FunFam" id="3.40.640.10:FF:000062">
    <property type="entry name" value="Cystathionine beta-lyase"/>
    <property type="match status" value="1"/>
</dbReference>
<evidence type="ECO:0000256" key="3">
    <source>
        <dbReference type="ARBA" id="ARBA00009077"/>
    </source>
</evidence>
<comment type="pathway">
    <text evidence="10">Amino-acid biosynthesis; L-methionine biosynthesis via de novo pathway; L-homocysteine from L-cystathionine: step 1/1.</text>
</comment>
<dbReference type="FunFam" id="3.90.1150.10:FF:000058">
    <property type="entry name" value="Cystathionine beta-lyase"/>
    <property type="match status" value="1"/>
</dbReference>
<dbReference type="NCBIfam" id="TIGR01324">
    <property type="entry name" value="cysta_beta_ly_B"/>
    <property type="match status" value="1"/>
</dbReference>
<comment type="similarity">
    <text evidence="3 14">Belongs to the trans-sulfuration enzymes family.</text>
</comment>
<dbReference type="InterPro" id="IPR015422">
    <property type="entry name" value="PyrdxlP-dep_Trfase_small"/>
</dbReference>
<comment type="cofactor">
    <cofactor evidence="1 14">
        <name>pyridoxal 5'-phosphate</name>
        <dbReference type="ChEBI" id="CHEBI:597326"/>
    </cofactor>
</comment>
<dbReference type="EMBL" id="JACRUP010000004">
    <property type="protein sequence ID" value="MBC5851081.1"/>
    <property type="molecule type" value="Genomic_DNA"/>
</dbReference>
<keyword evidence="8" id="KW-0486">Methionine biosynthesis</keyword>
<dbReference type="SUPFAM" id="SSF53383">
    <property type="entry name" value="PLP-dependent transferases"/>
    <property type="match status" value="1"/>
</dbReference>
<comment type="catalytic activity">
    <reaction evidence="12">
        <text>an S-substituted L-cysteine + H2O = a thiol + pyruvate + NH4(+)</text>
        <dbReference type="Rhea" id="RHEA:18121"/>
        <dbReference type="ChEBI" id="CHEBI:15361"/>
        <dbReference type="ChEBI" id="CHEBI:15377"/>
        <dbReference type="ChEBI" id="CHEBI:28938"/>
        <dbReference type="ChEBI" id="CHEBI:29256"/>
        <dbReference type="ChEBI" id="CHEBI:58717"/>
        <dbReference type="EC" id="4.4.1.13"/>
    </reaction>
</comment>
<name>A0A9X0R9T4_VIBME</name>
<evidence type="ECO:0000256" key="4">
    <source>
        <dbReference type="ARBA" id="ARBA00012224"/>
    </source>
</evidence>
<dbReference type="Gene3D" id="3.90.1150.10">
    <property type="entry name" value="Aspartate Aminotransferase, domain 1"/>
    <property type="match status" value="1"/>
</dbReference>
<evidence type="ECO:0000256" key="6">
    <source>
        <dbReference type="ARBA" id="ARBA00022605"/>
    </source>
</evidence>
<dbReference type="GO" id="GO:0019450">
    <property type="term" value="P:L-cysteine catabolic process to pyruvate"/>
    <property type="evidence" value="ECO:0007669"/>
    <property type="project" value="TreeGrafter"/>
</dbReference>
<evidence type="ECO:0000256" key="11">
    <source>
        <dbReference type="ARBA" id="ARBA00047517"/>
    </source>
</evidence>
<dbReference type="InterPro" id="IPR000277">
    <property type="entry name" value="Cys/Met-Metab_PyrdxlP-dep_enz"/>
</dbReference>
<evidence type="ECO:0000256" key="12">
    <source>
        <dbReference type="ARBA" id="ARBA00047625"/>
    </source>
</evidence>
<keyword evidence="16" id="KW-1185">Reference proteome</keyword>
<dbReference type="Proteomes" id="UP000615796">
    <property type="component" value="Unassembled WGS sequence"/>
</dbReference>
<evidence type="ECO:0000256" key="2">
    <source>
        <dbReference type="ARBA" id="ARBA00004496"/>
    </source>
</evidence>